<feature type="compositionally biased region" description="Pro residues" evidence="1">
    <location>
        <begin position="327"/>
        <end position="343"/>
    </location>
</feature>
<reference evidence="3" key="1">
    <citation type="journal article" date="2015" name="Proc. Natl. Acad. Sci. U.S.A.">
        <title>Networks of energetic and metabolic interactions define dynamics in microbial communities.</title>
        <authorList>
            <person name="Embree M."/>
            <person name="Liu J.K."/>
            <person name="Al-Bassam M.M."/>
            <person name="Zengler K."/>
        </authorList>
    </citation>
    <scope>NUCLEOTIDE SEQUENCE</scope>
</reference>
<feature type="compositionally biased region" description="Low complexity" evidence="1">
    <location>
        <begin position="315"/>
        <end position="326"/>
    </location>
</feature>
<gene>
    <name evidence="3" type="ORF">ASZ90_001080</name>
</gene>
<feature type="region of interest" description="Disordered" evidence="1">
    <location>
        <begin position="309"/>
        <end position="343"/>
    </location>
</feature>
<accession>A0A0W8G7N5</accession>
<proteinExistence type="predicted"/>
<dbReference type="Gene3D" id="3.40.50.150">
    <property type="entry name" value="Vaccinia Virus protein VP39"/>
    <property type="match status" value="1"/>
</dbReference>
<comment type="caution">
    <text evidence="3">The sequence shown here is derived from an EMBL/GenBank/DDBJ whole genome shotgun (WGS) entry which is preliminary data.</text>
</comment>
<dbReference type="InterPro" id="IPR029063">
    <property type="entry name" value="SAM-dependent_MTases_sf"/>
</dbReference>
<dbReference type="InterPro" id="IPR002877">
    <property type="entry name" value="RNA_MeTrfase_FtsJ_dom"/>
</dbReference>
<protein>
    <submittedName>
        <fullName evidence="3">Lsu rrna 2'-o-methy</fullName>
    </submittedName>
</protein>
<dbReference type="GO" id="GO:0032259">
    <property type="term" value="P:methylation"/>
    <property type="evidence" value="ECO:0007669"/>
    <property type="project" value="InterPro"/>
</dbReference>
<evidence type="ECO:0000259" key="2">
    <source>
        <dbReference type="Pfam" id="PF01728"/>
    </source>
</evidence>
<sequence>MPTMNFTVYQAPPGLLTDLTREIGAVREITAVREPLVAASGPPHPAAFAADIWLDPVFSPMASISEAAKTLKAVQRNWACVPVGHFRRAALVAAKLPKVSARPLVFGEPLPASPLGAFTLWDEHTLLYSPRTAEPVPGGDYRFAEDREGPPNRAYLKLWEALTRMGTMPGPGDVCLDLGGSPGGWTWVLAGLGARVTCVDKAPLDPRVAAMPGVRYLPGSAFAVDVADHPGLSWLFWDVICYPARLVTFLTRLVVRPDCPRLVCTVKFQGETDFSAIAALAAIPGGRLMHLSHNKHEVTFVRLRPGEDHGLDRFAASPAPSSSHPAQEPPPAGDAPPCPDAAP</sequence>
<dbReference type="AlphaFoldDB" id="A0A0W8G7N5"/>
<dbReference type="EMBL" id="LNQE01000141">
    <property type="protein sequence ID" value="KUG29025.1"/>
    <property type="molecule type" value="Genomic_DNA"/>
</dbReference>
<dbReference type="GO" id="GO:0008168">
    <property type="term" value="F:methyltransferase activity"/>
    <property type="evidence" value="ECO:0007669"/>
    <property type="project" value="InterPro"/>
</dbReference>
<feature type="domain" description="Ribosomal RNA methyltransferase FtsJ" evidence="2">
    <location>
        <begin position="152"/>
        <end position="217"/>
    </location>
</feature>
<dbReference type="Pfam" id="PF01728">
    <property type="entry name" value="FtsJ"/>
    <property type="match status" value="1"/>
</dbReference>
<evidence type="ECO:0000256" key="1">
    <source>
        <dbReference type="SAM" id="MobiDB-lite"/>
    </source>
</evidence>
<organism evidence="3">
    <name type="scientific">hydrocarbon metagenome</name>
    <dbReference type="NCBI Taxonomy" id="938273"/>
    <lineage>
        <taxon>unclassified sequences</taxon>
        <taxon>metagenomes</taxon>
        <taxon>ecological metagenomes</taxon>
    </lineage>
</organism>
<dbReference type="PANTHER" id="PTHR37524:SF2">
    <property type="entry name" value="RIBOSOMAL RNA METHYLTRANSFERASE FTSJ DOMAIN-CONTAINING PROTEIN"/>
    <property type="match status" value="1"/>
</dbReference>
<dbReference type="PANTHER" id="PTHR37524">
    <property type="entry name" value="RIBOSOMAL RNA LARGE SUBUNIT METHYLTRANSFERASE M"/>
    <property type="match status" value="1"/>
</dbReference>
<evidence type="ECO:0000313" key="3">
    <source>
        <dbReference type="EMBL" id="KUG29025.1"/>
    </source>
</evidence>
<dbReference type="SUPFAM" id="SSF53335">
    <property type="entry name" value="S-adenosyl-L-methionine-dependent methyltransferases"/>
    <property type="match status" value="1"/>
</dbReference>
<name>A0A0W8G7N5_9ZZZZ</name>